<dbReference type="CDD" id="cd12152">
    <property type="entry name" value="F1-ATPase_delta"/>
    <property type="match status" value="1"/>
</dbReference>
<feature type="domain" description="ATP synthase F1 complex delta/epsilon subunit N-terminal" evidence="8">
    <location>
        <begin position="9"/>
        <end position="83"/>
    </location>
</feature>
<dbReference type="SUPFAM" id="SSF51344">
    <property type="entry name" value="Epsilon subunit of F1F0-ATP synthase N-terminal domain"/>
    <property type="match status" value="1"/>
</dbReference>
<dbReference type="EMBL" id="JADILZ010000055">
    <property type="protein sequence ID" value="MBO8478519.1"/>
    <property type="molecule type" value="Genomic_DNA"/>
</dbReference>
<comment type="subcellular location">
    <subcellularLocation>
        <location evidence="2">Endomembrane system</location>
        <topology evidence="2">Peripheral membrane protein</topology>
    </subcellularLocation>
</comment>
<evidence type="ECO:0000256" key="7">
    <source>
        <dbReference type="ARBA" id="ARBA00023196"/>
    </source>
</evidence>
<dbReference type="Gene3D" id="2.60.15.10">
    <property type="entry name" value="F0F1 ATP synthase delta/epsilon subunit, N-terminal"/>
    <property type="match status" value="1"/>
</dbReference>
<keyword evidence="7" id="KW-0139">CF(1)</keyword>
<dbReference type="Pfam" id="PF02823">
    <property type="entry name" value="ATP-synt_DE_N"/>
    <property type="match status" value="1"/>
</dbReference>
<keyword evidence="7" id="KW-0066">ATP synthesis</keyword>
<name>A0A9D9NLV7_9BACT</name>
<evidence type="ECO:0000259" key="8">
    <source>
        <dbReference type="Pfam" id="PF02823"/>
    </source>
</evidence>
<evidence type="ECO:0000256" key="4">
    <source>
        <dbReference type="ARBA" id="ARBA00022448"/>
    </source>
</evidence>
<comment type="caution">
    <text evidence="9">The sequence shown here is derived from an EMBL/GenBank/DDBJ whole genome shotgun (WGS) entry which is preliminary data.</text>
</comment>
<accession>A0A9D9NLV7</accession>
<reference evidence="9" key="2">
    <citation type="journal article" date="2021" name="PeerJ">
        <title>Extensive microbial diversity within the chicken gut microbiome revealed by metagenomics and culture.</title>
        <authorList>
            <person name="Gilroy R."/>
            <person name="Ravi A."/>
            <person name="Getino M."/>
            <person name="Pursley I."/>
            <person name="Horton D.L."/>
            <person name="Alikhan N.F."/>
            <person name="Baker D."/>
            <person name="Gharbi K."/>
            <person name="Hall N."/>
            <person name="Watson M."/>
            <person name="Adriaenssens E.M."/>
            <person name="Foster-Nyarko E."/>
            <person name="Jarju S."/>
            <person name="Secka A."/>
            <person name="Antonio M."/>
            <person name="Oren A."/>
            <person name="Chaudhuri R.R."/>
            <person name="La Ragione R."/>
            <person name="Hildebrand F."/>
            <person name="Pallen M.J."/>
        </authorList>
    </citation>
    <scope>NUCLEOTIDE SEQUENCE</scope>
    <source>
        <strain evidence="9">2478</strain>
    </source>
</reference>
<evidence type="ECO:0000256" key="6">
    <source>
        <dbReference type="ARBA" id="ARBA00023136"/>
    </source>
</evidence>
<keyword evidence="6" id="KW-0472">Membrane</keyword>
<proteinExistence type="inferred from homology"/>
<reference evidence="9" key="1">
    <citation type="submission" date="2020-10" db="EMBL/GenBank/DDBJ databases">
        <authorList>
            <person name="Gilroy R."/>
        </authorList>
    </citation>
    <scope>NUCLEOTIDE SEQUENCE</scope>
    <source>
        <strain evidence="9">2478</strain>
    </source>
</reference>
<comment type="function">
    <text evidence="1">Produces ATP from ADP in the presence of a proton gradient across the membrane.</text>
</comment>
<evidence type="ECO:0000256" key="5">
    <source>
        <dbReference type="ARBA" id="ARBA00023065"/>
    </source>
</evidence>
<dbReference type="GO" id="GO:0046933">
    <property type="term" value="F:proton-transporting ATP synthase activity, rotational mechanism"/>
    <property type="evidence" value="ECO:0007669"/>
    <property type="project" value="InterPro"/>
</dbReference>
<evidence type="ECO:0000256" key="3">
    <source>
        <dbReference type="ARBA" id="ARBA00005712"/>
    </source>
</evidence>
<dbReference type="InterPro" id="IPR036771">
    <property type="entry name" value="ATPsynth_dsu/esu_N"/>
</dbReference>
<evidence type="ECO:0000313" key="9">
    <source>
        <dbReference type="EMBL" id="MBO8478519.1"/>
    </source>
</evidence>
<dbReference type="InterPro" id="IPR020546">
    <property type="entry name" value="ATP_synth_F1_dsu/esu_N"/>
</dbReference>
<evidence type="ECO:0000256" key="1">
    <source>
        <dbReference type="ARBA" id="ARBA00003543"/>
    </source>
</evidence>
<dbReference type="GO" id="GO:0012505">
    <property type="term" value="C:endomembrane system"/>
    <property type="evidence" value="ECO:0007669"/>
    <property type="project" value="UniProtKB-SubCell"/>
</dbReference>
<dbReference type="InterPro" id="IPR001469">
    <property type="entry name" value="ATP_synth_F1_dsu/esu"/>
</dbReference>
<evidence type="ECO:0000256" key="2">
    <source>
        <dbReference type="ARBA" id="ARBA00004184"/>
    </source>
</evidence>
<comment type="similarity">
    <text evidence="3">Belongs to the ATPase epsilon chain family.</text>
</comment>
<sequence length="84" mass="8867">MDNKGGIYLTISSPEAHLLGQMVNAVTLPGITGKFCVLHDHAPLIAALGDGDIEYKVGEETQTLHVKSGFAEVSDNTVSVCVEI</sequence>
<keyword evidence="4" id="KW-0813">Transport</keyword>
<dbReference type="Proteomes" id="UP000823771">
    <property type="component" value="Unassembled WGS sequence"/>
</dbReference>
<keyword evidence="5" id="KW-0406">Ion transport</keyword>
<dbReference type="GO" id="GO:0045259">
    <property type="term" value="C:proton-transporting ATP synthase complex"/>
    <property type="evidence" value="ECO:0007669"/>
    <property type="project" value="UniProtKB-KW"/>
</dbReference>
<evidence type="ECO:0000313" key="10">
    <source>
        <dbReference type="Proteomes" id="UP000823771"/>
    </source>
</evidence>
<organism evidence="9 10">
    <name type="scientific">Candidatus Cryptobacteroides excrementipullorum</name>
    <dbReference type="NCBI Taxonomy" id="2840761"/>
    <lineage>
        <taxon>Bacteria</taxon>
        <taxon>Pseudomonadati</taxon>
        <taxon>Bacteroidota</taxon>
        <taxon>Bacteroidia</taxon>
        <taxon>Bacteroidales</taxon>
        <taxon>Candidatus Cryptobacteroides</taxon>
    </lineage>
</organism>
<gene>
    <name evidence="9" type="ORF">IAB80_06505</name>
</gene>
<protein>
    <recommendedName>
        <fullName evidence="8">ATP synthase F1 complex delta/epsilon subunit N-terminal domain-containing protein</fullName>
    </recommendedName>
</protein>
<dbReference type="AlphaFoldDB" id="A0A9D9NLV7"/>